<gene>
    <name evidence="2" type="ORF">HPB48_022934</name>
</gene>
<accession>A0A9J6GH82</accession>
<comment type="caution">
    <text evidence="2">The sequence shown here is derived from an EMBL/GenBank/DDBJ whole genome shotgun (WGS) entry which is preliminary data.</text>
</comment>
<keyword evidence="3" id="KW-1185">Reference proteome</keyword>
<evidence type="ECO:0000313" key="2">
    <source>
        <dbReference type="EMBL" id="KAH9374507.1"/>
    </source>
</evidence>
<proteinExistence type="predicted"/>
<dbReference type="Proteomes" id="UP000821853">
    <property type="component" value="Chromosome 4"/>
</dbReference>
<dbReference type="EMBL" id="JABSTR010000006">
    <property type="protein sequence ID" value="KAH9374507.1"/>
    <property type="molecule type" value="Genomic_DNA"/>
</dbReference>
<sequence>MSIDMANPARFPRGKSCARKAPREGPARPRRTGFLTTLAPAPAAATAYRTLLPTLATEKMSENAVFLHADPLARPYGIDDIVAAISAKADLKTITNLAQQTTKVHKISRNGHNIRCHFSTFM</sequence>
<protein>
    <submittedName>
        <fullName evidence="2">Uncharacterized protein</fullName>
    </submittedName>
</protein>
<organism evidence="2 3">
    <name type="scientific">Haemaphysalis longicornis</name>
    <name type="common">Bush tick</name>
    <dbReference type="NCBI Taxonomy" id="44386"/>
    <lineage>
        <taxon>Eukaryota</taxon>
        <taxon>Metazoa</taxon>
        <taxon>Ecdysozoa</taxon>
        <taxon>Arthropoda</taxon>
        <taxon>Chelicerata</taxon>
        <taxon>Arachnida</taxon>
        <taxon>Acari</taxon>
        <taxon>Parasitiformes</taxon>
        <taxon>Ixodida</taxon>
        <taxon>Ixodoidea</taxon>
        <taxon>Ixodidae</taxon>
        <taxon>Haemaphysalinae</taxon>
        <taxon>Haemaphysalis</taxon>
    </lineage>
</organism>
<evidence type="ECO:0000313" key="3">
    <source>
        <dbReference type="Proteomes" id="UP000821853"/>
    </source>
</evidence>
<feature type="region of interest" description="Disordered" evidence="1">
    <location>
        <begin position="1"/>
        <end position="33"/>
    </location>
</feature>
<dbReference type="VEuPathDB" id="VectorBase:HLOH_054411"/>
<evidence type="ECO:0000256" key="1">
    <source>
        <dbReference type="SAM" id="MobiDB-lite"/>
    </source>
</evidence>
<reference evidence="2 3" key="1">
    <citation type="journal article" date="2020" name="Cell">
        <title>Large-Scale Comparative Analyses of Tick Genomes Elucidate Their Genetic Diversity and Vector Capacities.</title>
        <authorList>
            <consortium name="Tick Genome and Microbiome Consortium (TIGMIC)"/>
            <person name="Jia N."/>
            <person name="Wang J."/>
            <person name="Shi W."/>
            <person name="Du L."/>
            <person name="Sun Y."/>
            <person name="Zhan W."/>
            <person name="Jiang J.F."/>
            <person name="Wang Q."/>
            <person name="Zhang B."/>
            <person name="Ji P."/>
            <person name="Bell-Sakyi L."/>
            <person name="Cui X.M."/>
            <person name="Yuan T.T."/>
            <person name="Jiang B.G."/>
            <person name="Yang W.F."/>
            <person name="Lam T.T."/>
            <person name="Chang Q.C."/>
            <person name="Ding S.J."/>
            <person name="Wang X.J."/>
            <person name="Zhu J.G."/>
            <person name="Ruan X.D."/>
            <person name="Zhao L."/>
            <person name="Wei J.T."/>
            <person name="Ye R.Z."/>
            <person name="Que T.C."/>
            <person name="Du C.H."/>
            <person name="Zhou Y.H."/>
            <person name="Cheng J.X."/>
            <person name="Dai P.F."/>
            <person name="Guo W.B."/>
            <person name="Han X.H."/>
            <person name="Huang E.J."/>
            <person name="Li L.F."/>
            <person name="Wei W."/>
            <person name="Gao Y.C."/>
            <person name="Liu J.Z."/>
            <person name="Shao H.Z."/>
            <person name="Wang X."/>
            <person name="Wang C.C."/>
            <person name="Yang T.C."/>
            <person name="Huo Q.B."/>
            <person name="Li W."/>
            <person name="Chen H.Y."/>
            <person name="Chen S.E."/>
            <person name="Zhou L.G."/>
            <person name="Ni X.B."/>
            <person name="Tian J.H."/>
            <person name="Sheng Y."/>
            <person name="Liu T."/>
            <person name="Pan Y.S."/>
            <person name="Xia L.Y."/>
            <person name="Li J."/>
            <person name="Zhao F."/>
            <person name="Cao W.C."/>
        </authorList>
    </citation>
    <scope>NUCLEOTIDE SEQUENCE [LARGE SCALE GENOMIC DNA]</scope>
    <source>
        <strain evidence="2">HaeL-2018</strain>
    </source>
</reference>
<name>A0A9J6GH82_HAELO</name>
<dbReference type="AlphaFoldDB" id="A0A9J6GH82"/>